<dbReference type="InterPro" id="IPR008937">
    <property type="entry name" value="Ras-like_GEF"/>
</dbReference>
<dbReference type="SMART" id="SM00147">
    <property type="entry name" value="RasGEF"/>
    <property type="match status" value="1"/>
</dbReference>
<name>A0A0H2RWM7_9AGAM</name>
<proteinExistence type="predicted"/>
<dbReference type="InterPro" id="IPR023578">
    <property type="entry name" value="Ras_GEF_dom_sf"/>
</dbReference>
<evidence type="ECO:0000256" key="1">
    <source>
        <dbReference type="ARBA" id="ARBA00022658"/>
    </source>
</evidence>
<dbReference type="InterPro" id="IPR059179">
    <property type="entry name" value="MLKL-like_MCAfunc"/>
</dbReference>
<dbReference type="GO" id="GO:0007265">
    <property type="term" value="P:Ras protein signal transduction"/>
    <property type="evidence" value="ECO:0007669"/>
    <property type="project" value="TreeGrafter"/>
</dbReference>
<dbReference type="Proteomes" id="UP000053477">
    <property type="component" value="Unassembled WGS sequence"/>
</dbReference>
<evidence type="ECO:0000313" key="6">
    <source>
        <dbReference type="Proteomes" id="UP000053477"/>
    </source>
</evidence>
<feature type="domain" description="Ras-GEF" evidence="4">
    <location>
        <begin position="508"/>
        <end position="736"/>
    </location>
</feature>
<evidence type="ECO:0000313" key="5">
    <source>
        <dbReference type="EMBL" id="KLO13843.1"/>
    </source>
</evidence>
<dbReference type="PANTHER" id="PTHR23113:SF368">
    <property type="entry name" value="CELL DIVISION CONTROL PROTEIN 25"/>
    <property type="match status" value="1"/>
</dbReference>
<dbReference type="Gene3D" id="1.10.840.10">
    <property type="entry name" value="Ras guanine-nucleotide exchange factors catalytic domain"/>
    <property type="match status" value="1"/>
</dbReference>
<dbReference type="Gene3D" id="1.20.870.10">
    <property type="entry name" value="Son of sevenless (SoS) protein Chain: S domain 1"/>
    <property type="match status" value="1"/>
</dbReference>
<dbReference type="AlphaFoldDB" id="A0A0H2RWM7"/>
<dbReference type="GO" id="GO:0007166">
    <property type="term" value="P:cell surface receptor signaling pathway"/>
    <property type="evidence" value="ECO:0007669"/>
    <property type="project" value="InterPro"/>
</dbReference>
<dbReference type="Pfam" id="PF00617">
    <property type="entry name" value="RasGEF"/>
    <property type="match status" value="1"/>
</dbReference>
<dbReference type="PANTHER" id="PTHR23113">
    <property type="entry name" value="GUANINE NUCLEOTIDE EXCHANGE FACTOR"/>
    <property type="match status" value="1"/>
</dbReference>
<feature type="compositionally biased region" description="Polar residues" evidence="3">
    <location>
        <begin position="165"/>
        <end position="178"/>
    </location>
</feature>
<dbReference type="CDD" id="cd21037">
    <property type="entry name" value="MLKL_NTD"/>
    <property type="match status" value="1"/>
</dbReference>
<accession>A0A0H2RWM7</accession>
<dbReference type="SUPFAM" id="SSF48366">
    <property type="entry name" value="Ras GEF"/>
    <property type="match status" value="1"/>
</dbReference>
<sequence length="757" mass="84925">MTLELAANLIGIAAPGAGAALQAAKMLTQAVENVKVNKFEAEELSRRCTQLALSYEEACKGLEGTEFSSISDEITGVIEKAIRRAREWSSMNAVQSFVRQSNIRQGIDTLFRDIDNCAQSFHIATMARLHKTQREMDQIRERDKDENREMMRTILDQVVMRRGDSAQQPQTSESRSVVETIQEIMREGTPEEKDSLRRQLRDILGEVETSSLGQPILAGPVSTQPSIPTAPSASPPAGEEFGACSSKLPTFESRPRSPKIKATKSKPDEDKTSPYELGSQGKSDRQSSDSVSNVSPLASFIARRCQSCASITPCHRSASSSSIFDLGSSLTDFDGLDLTSVVRRDPRGYTSAGTFAGLVDELLRKASNGYQKTHEYQETFLTNFRLFETGPDSLRDVLRLLFRRFTLSESSSDPTFRVEDRVPIRHEVLVVLAMLLKGHYSNAIELPLLDELLPAIQSMSKSSYFAGQSKDLVITIERLIVECSDQNRFRMPRLSEPSSKPMHLVDFDHTALAFAMKLLEGAAYKRVTPTDCITHLLDPDKPSPLSEARAVNSRLYNWVRRKILSRVNLTDRRNTLDTFISVAHACRVAHNFSSMATILQAINSPDISNLRSTRRLLDKEAVSALNNLNAALGFERYSRDYAKLLRANASTKGEECIPSFHVDRLKKIKGKPDSPVVVDGRRLIDFERYRELSGEITKFLQFQTAHNVNYRAQQISFNALSYLENELKKMKDDEQASKIIEELSLERQAQEDRDYNT</sequence>
<reference evidence="5 6" key="1">
    <citation type="submission" date="2015-04" db="EMBL/GenBank/DDBJ databases">
        <title>Complete genome sequence of Schizopora paradoxa KUC8140, a cosmopolitan wood degrader in East Asia.</title>
        <authorList>
            <consortium name="DOE Joint Genome Institute"/>
            <person name="Min B."/>
            <person name="Park H."/>
            <person name="Jang Y."/>
            <person name="Kim J.-J."/>
            <person name="Kim K.H."/>
            <person name="Pangilinan J."/>
            <person name="Lipzen A."/>
            <person name="Riley R."/>
            <person name="Grigoriev I.V."/>
            <person name="Spatafora J.W."/>
            <person name="Choi I.-G."/>
        </authorList>
    </citation>
    <scope>NUCLEOTIDE SEQUENCE [LARGE SCALE GENOMIC DNA]</scope>
    <source>
        <strain evidence="5 6">KUC8140</strain>
    </source>
</reference>
<feature type="compositionally biased region" description="Low complexity" evidence="3">
    <location>
        <begin position="225"/>
        <end position="237"/>
    </location>
</feature>
<dbReference type="Gene3D" id="1.20.930.20">
    <property type="entry name" value="Adaptor protein Cbl, N-terminal domain"/>
    <property type="match status" value="1"/>
</dbReference>
<dbReference type="OrthoDB" id="4062651at2759"/>
<dbReference type="InParanoid" id="A0A0H2RWM7"/>
<dbReference type="GO" id="GO:0005886">
    <property type="term" value="C:plasma membrane"/>
    <property type="evidence" value="ECO:0007669"/>
    <property type="project" value="TreeGrafter"/>
</dbReference>
<keyword evidence="6" id="KW-1185">Reference proteome</keyword>
<evidence type="ECO:0000259" key="4">
    <source>
        <dbReference type="PROSITE" id="PS50009"/>
    </source>
</evidence>
<dbReference type="STRING" id="27342.A0A0H2RWM7"/>
<gene>
    <name evidence="5" type="ORF">SCHPADRAFT_940054</name>
</gene>
<keyword evidence="1 2" id="KW-0344">Guanine-nucleotide releasing factor</keyword>
<dbReference type="InterPro" id="IPR036964">
    <property type="entry name" value="RASGEF_cat_dom_sf"/>
</dbReference>
<dbReference type="GO" id="GO:0005085">
    <property type="term" value="F:guanyl-nucleotide exchange factor activity"/>
    <property type="evidence" value="ECO:0007669"/>
    <property type="project" value="UniProtKB-KW"/>
</dbReference>
<evidence type="ECO:0000256" key="3">
    <source>
        <dbReference type="SAM" id="MobiDB-lite"/>
    </source>
</evidence>
<dbReference type="EMBL" id="KQ085953">
    <property type="protein sequence ID" value="KLO13843.1"/>
    <property type="molecule type" value="Genomic_DNA"/>
</dbReference>
<dbReference type="InterPro" id="IPR001895">
    <property type="entry name" value="RASGEF_cat_dom"/>
</dbReference>
<feature type="region of interest" description="Disordered" evidence="3">
    <location>
        <begin position="211"/>
        <end position="291"/>
    </location>
</feature>
<dbReference type="InterPro" id="IPR036537">
    <property type="entry name" value="Adaptor_Cbl_N_dom_sf"/>
</dbReference>
<organism evidence="5 6">
    <name type="scientific">Schizopora paradoxa</name>
    <dbReference type="NCBI Taxonomy" id="27342"/>
    <lineage>
        <taxon>Eukaryota</taxon>
        <taxon>Fungi</taxon>
        <taxon>Dikarya</taxon>
        <taxon>Basidiomycota</taxon>
        <taxon>Agaricomycotina</taxon>
        <taxon>Agaricomycetes</taxon>
        <taxon>Hymenochaetales</taxon>
        <taxon>Schizoporaceae</taxon>
        <taxon>Schizopora</taxon>
    </lineage>
</organism>
<evidence type="ECO:0000256" key="2">
    <source>
        <dbReference type="PROSITE-ProRule" id="PRU00168"/>
    </source>
</evidence>
<protein>
    <submittedName>
        <fullName evidence="5">Ras GEF</fullName>
    </submittedName>
</protein>
<dbReference type="PROSITE" id="PS50009">
    <property type="entry name" value="RASGEF_CAT"/>
    <property type="match status" value="1"/>
</dbReference>
<feature type="region of interest" description="Disordered" evidence="3">
    <location>
        <begin position="159"/>
        <end position="178"/>
    </location>
</feature>